<evidence type="ECO:0000313" key="2">
    <source>
        <dbReference type="Proteomes" id="UP001354227"/>
    </source>
</evidence>
<dbReference type="Proteomes" id="UP001354227">
    <property type="component" value="Unassembled WGS sequence"/>
</dbReference>
<sequence length="442" mass="48746">MDQKMLRTDYLKRPMVEPFIEWLADNLDNGTLAHRYHNRRTGPWQCASLHDAYRQYTWPASTGTSFDDNAVDLDKWKSALQRALTPRSDDTAACAATTGVMGWGGVQAGNVRWLHANQTGLAQTLIEVRDALDSGNIDTLAHSLRFNAGMTKVYSLLCRSLIIYDSRVAAALGWAVTLFCQDRQLTTVPAALDFPWAPAKNAPDAANPKWRNPSSAGLVFQRLKSGALHAQWNMHASWLLEAVLSHENAKTSQFARLPAQTRLRALEAALFMIGYDLPICASAAPSEVKTRRRQAVATLDDDWHECTTKGHSVSFHYRITPKGIRTQPGRLFPIATINATLDYLRANLKGAPFPLANHAVKARQPNAALGLGRAYFIASSGCNPPDTSKLAAVLEDVQLIQRVNVPGNGNLHWRISPALLATSDGIDITPWIDEFMEAQSEV</sequence>
<keyword evidence="2" id="KW-1185">Reference proteome</keyword>
<name>A0ABU7HEN5_9PSED</name>
<gene>
    <name evidence="1" type="ORF">V0R62_19085</name>
</gene>
<accession>A0ABU7HEN5</accession>
<dbReference type="EMBL" id="JAZDCT010000027">
    <property type="protein sequence ID" value="MEE1889774.1"/>
    <property type="molecule type" value="Genomic_DNA"/>
</dbReference>
<protein>
    <submittedName>
        <fullName evidence="1">Uncharacterized protein</fullName>
    </submittedName>
</protein>
<comment type="caution">
    <text evidence="1">The sequence shown here is derived from an EMBL/GenBank/DDBJ whole genome shotgun (WGS) entry which is preliminary data.</text>
</comment>
<organism evidence="1 2">
    <name type="scientific">Pseudomonas carassii</name>
    <dbReference type="NCBI Taxonomy" id="3115855"/>
    <lineage>
        <taxon>Bacteria</taxon>
        <taxon>Pseudomonadati</taxon>
        <taxon>Pseudomonadota</taxon>
        <taxon>Gammaproteobacteria</taxon>
        <taxon>Pseudomonadales</taxon>
        <taxon>Pseudomonadaceae</taxon>
        <taxon>Pseudomonas</taxon>
    </lineage>
</organism>
<reference evidence="1" key="1">
    <citation type="submission" date="2024-01" db="EMBL/GenBank/DDBJ databases">
        <title>Unpublished Manusciprt.</title>
        <authorList>
            <person name="Duman M."/>
            <person name="Valdes E.G."/>
            <person name="Ajmi N."/>
            <person name="Altun S."/>
            <person name="Saticioglu I.B."/>
        </authorList>
    </citation>
    <scope>NUCLEOTIDE SEQUENCE</scope>
    <source>
        <strain evidence="1">137P</strain>
    </source>
</reference>
<proteinExistence type="predicted"/>
<evidence type="ECO:0000313" key="1">
    <source>
        <dbReference type="EMBL" id="MEE1889774.1"/>
    </source>
</evidence>
<dbReference type="RefSeq" id="WP_330104838.1">
    <property type="nucleotide sequence ID" value="NZ_JAZDCT010000027.1"/>
</dbReference>